<dbReference type="GO" id="GO:0005525">
    <property type="term" value="F:GTP binding"/>
    <property type="evidence" value="ECO:0007669"/>
    <property type="project" value="InterPro"/>
</dbReference>
<organism evidence="2">
    <name type="scientific">groundwater metagenome</name>
    <dbReference type="NCBI Taxonomy" id="717931"/>
    <lineage>
        <taxon>unclassified sequences</taxon>
        <taxon>metagenomes</taxon>
        <taxon>ecological metagenomes</taxon>
    </lineage>
</organism>
<dbReference type="InterPro" id="IPR052539">
    <property type="entry name" value="MGD_biosynthesis_adapter"/>
</dbReference>
<evidence type="ECO:0000313" key="2">
    <source>
        <dbReference type="EMBL" id="CEG13122.1"/>
    </source>
</evidence>
<accession>A0A098EAV1</accession>
<reference evidence="2" key="1">
    <citation type="submission" date="2014-09" db="EMBL/GenBank/DDBJ databases">
        <authorList>
            <person name="Probst J Alexander"/>
        </authorList>
    </citation>
    <scope>NUCLEOTIDE SEQUENCE</scope>
</reference>
<sequence length="178" mass="20499">MILGFYGHSNSGKTTLIEKICRNLEKENLKIAVIKHIPHKNFSIDIKTKDTGKFKNLGVDVVAFSTDETAFILGGMNFSDMISKLEHMDSYDVILVEGLKKHNIPKIRVGDCPMESKTIMDYKCLNDLKTILKWIKNEIQKVETVREEKRKSFVRIIQGEKIRTTKLKGMRVRTTKLK</sequence>
<protein>
    <submittedName>
        <fullName evidence="2">Putative molybdopterin-guanine dinucleotide biosynthesis protein B (Modular protein)</fullName>
    </submittedName>
</protein>
<dbReference type="PANTHER" id="PTHR40072">
    <property type="entry name" value="MOLYBDOPTERIN-GUANINE DINUCLEOTIDE BIOSYNTHESIS ADAPTER PROTEIN-RELATED"/>
    <property type="match status" value="1"/>
</dbReference>
<dbReference type="GO" id="GO:0006777">
    <property type="term" value="P:Mo-molybdopterin cofactor biosynthetic process"/>
    <property type="evidence" value="ECO:0007669"/>
    <property type="project" value="InterPro"/>
</dbReference>
<evidence type="ECO:0000259" key="1">
    <source>
        <dbReference type="Pfam" id="PF03205"/>
    </source>
</evidence>
<dbReference type="SUPFAM" id="SSF52540">
    <property type="entry name" value="P-loop containing nucleoside triphosphate hydrolases"/>
    <property type="match status" value="1"/>
</dbReference>
<dbReference type="EMBL" id="CCXY01000255">
    <property type="protein sequence ID" value="CEG13122.1"/>
    <property type="molecule type" value="Genomic_DNA"/>
</dbReference>
<dbReference type="InterPro" id="IPR027417">
    <property type="entry name" value="P-loop_NTPase"/>
</dbReference>
<feature type="domain" description="Molybdopterin-guanine dinucleotide biosynthesis protein B (MobB)" evidence="1">
    <location>
        <begin position="2"/>
        <end position="112"/>
    </location>
</feature>
<dbReference type="NCBIfam" id="TIGR00176">
    <property type="entry name" value="mobB"/>
    <property type="match status" value="1"/>
</dbReference>
<name>A0A098EAV1_9ZZZZ</name>
<gene>
    <name evidence="2" type="ORF">MSIBF_A3280005</name>
</gene>
<dbReference type="PANTHER" id="PTHR40072:SF1">
    <property type="entry name" value="MOLYBDOPTERIN-GUANINE DINUCLEOTIDE BIOSYNTHESIS ADAPTER PROTEIN"/>
    <property type="match status" value="1"/>
</dbReference>
<dbReference type="AlphaFoldDB" id="A0A098EAV1"/>
<dbReference type="Pfam" id="PF03205">
    <property type="entry name" value="MobB"/>
    <property type="match status" value="1"/>
</dbReference>
<dbReference type="InterPro" id="IPR004435">
    <property type="entry name" value="MobB_dom"/>
</dbReference>
<dbReference type="Gene3D" id="3.40.50.300">
    <property type="entry name" value="P-loop containing nucleotide triphosphate hydrolases"/>
    <property type="match status" value="1"/>
</dbReference>
<proteinExistence type="predicted"/>